<dbReference type="AlphaFoldDB" id="A0A679IMU4"/>
<name>A0A679IMU4_VARPD</name>
<reference evidence="1" key="1">
    <citation type="submission" date="2019-12" db="EMBL/GenBank/DDBJ databases">
        <authorList>
            <person name="Cremers G."/>
        </authorList>
    </citation>
    <scope>NUCLEOTIDE SEQUENCE</scope>
    <source>
        <strain evidence="1">Vvax</strain>
    </source>
</reference>
<protein>
    <submittedName>
        <fullName evidence="1">Uncharacterized protein</fullName>
    </submittedName>
</protein>
<organism evidence="1">
    <name type="scientific">Variovorax paradoxus</name>
    <dbReference type="NCBI Taxonomy" id="34073"/>
    <lineage>
        <taxon>Bacteria</taxon>
        <taxon>Pseudomonadati</taxon>
        <taxon>Pseudomonadota</taxon>
        <taxon>Betaproteobacteria</taxon>
        <taxon>Burkholderiales</taxon>
        <taxon>Comamonadaceae</taxon>
        <taxon>Variovorax</taxon>
    </lineage>
</organism>
<dbReference type="EMBL" id="LR743507">
    <property type="protein sequence ID" value="CAA2101199.1"/>
    <property type="molecule type" value="Genomic_DNA"/>
</dbReference>
<dbReference type="RefSeq" id="WP_339088836.1">
    <property type="nucleotide sequence ID" value="NZ_LR743507.1"/>
</dbReference>
<sequence length="88" mass="10114">MGAVVPLLDQPARHWKEQPWRALFKHIGLPITVPLYVNWLLFSRLTVWTAQKVEPPKEIKDAIGRLINEPDLRSDKYGALRPGRPPPL</sequence>
<gene>
    <name evidence="1" type="ORF">VVAX_01125</name>
</gene>
<evidence type="ECO:0000313" key="1">
    <source>
        <dbReference type="EMBL" id="CAA2101199.1"/>
    </source>
</evidence>
<proteinExistence type="predicted"/>
<accession>A0A679IMU4</accession>